<sequence length="299" mass="34283">MLLNRRIPLLFFVREIRREALLVFLFANVVVLVKFSLGLWTLTIPIAIPTLLGTCISLLLAFRTNQSYDRWWEARIAWGAIVNDSRSFIRQLIMYLPDGPDRHDLVRSFVNRHCAWCYVLGDALRGHIIPDHLTNFLSPAATKRIMESDNKPNALLLAHGESIRRLYAEGQLTDYQMVQLSDTLTKFTDSMGRCERIKNTVFPRTYTFHMQVFIYLFAAVLPFCFDADMYYLDVPLVTLIGSAFILIEKSAIQLQDPFEGRPTDTPVTTIANTIEINLKTMASYEAIPKKADALTYYSL</sequence>
<keyword evidence="6" id="KW-0406">Ion transport</keyword>
<protein>
    <recommendedName>
        <fullName evidence="12">Bestrophin</fullName>
    </recommendedName>
</protein>
<evidence type="ECO:0000313" key="11">
    <source>
        <dbReference type="Proteomes" id="UP000290407"/>
    </source>
</evidence>
<evidence type="ECO:0008006" key="12">
    <source>
        <dbReference type="Google" id="ProtNLM"/>
    </source>
</evidence>
<dbReference type="InterPro" id="IPR044669">
    <property type="entry name" value="YneE/VCCN1/2-like"/>
</dbReference>
<evidence type="ECO:0000256" key="2">
    <source>
        <dbReference type="ARBA" id="ARBA00022448"/>
    </source>
</evidence>
<organism evidence="10 11">
    <name type="scientific">Spirosoma sordidisoli</name>
    <dbReference type="NCBI Taxonomy" id="2502893"/>
    <lineage>
        <taxon>Bacteria</taxon>
        <taxon>Pseudomonadati</taxon>
        <taxon>Bacteroidota</taxon>
        <taxon>Cytophagia</taxon>
        <taxon>Cytophagales</taxon>
        <taxon>Cytophagaceae</taxon>
        <taxon>Spirosoma</taxon>
    </lineage>
</organism>
<keyword evidence="7 9" id="KW-0472">Membrane</keyword>
<dbReference type="AlphaFoldDB" id="A0A4Q2URA2"/>
<keyword evidence="3" id="KW-1003">Cell membrane</keyword>
<evidence type="ECO:0000256" key="3">
    <source>
        <dbReference type="ARBA" id="ARBA00022475"/>
    </source>
</evidence>
<reference evidence="10 11" key="1">
    <citation type="submission" date="2019-01" db="EMBL/GenBank/DDBJ databases">
        <title>Spirosoma flava sp. nov., a propanil-degrading bacterium isolated from herbicide-contaminated soil.</title>
        <authorList>
            <person name="Zhang L."/>
            <person name="Jiang J.-D."/>
        </authorList>
    </citation>
    <scope>NUCLEOTIDE SEQUENCE [LARGE SCALE GENOMIC DNA]</scope>
    <source>
        <strain evidence="10 11">TY50</strain>
    </source>
</reference>
<comment type="similarity">
    <text evidence="8">Belongs to the anion channel-forming bestrophin (TC 1.A.46) family.</text>
</comment>
<keyword evidence="4 9" id="KW-0812">Transmembrane</keyword>
<proteinExistence type="inferred from homology"/>
<feature type="transmembrane region" description="Helical" evidence="9">
    <location>
        <begin position="21"/>
        <end position="40"/>
    </location>
</feature>
<evidence type="ECO:0000256" key="6">
    <source>
        <dbReference type="ARBA" id="ARBA00023065"/>
    </source>
</evidence>
<feature type="transmembrane region" description="Helical" evidence="9">
    <location>
        <begin position="46"/>
        <end position="62"/>
    </location>
</feature>
<name>A0A4Q2URA2_9BACT</name>
<evidence type="ECO:0000256" key="1">
    <source>
        <dbReference type="ARBA" id="ARBA00004651"/>
    </source>
</evidence>
<evidence type="ECO:0000256" key="8">
    <source>
        <dbReference type="ARBA" id="ARBA00034708"/>
    </source>
</evidence>
<gene>
    <name evidence="10" type="ORF">EQG79_08140</name>
</gene>
<feature type="transmembrane region" description="Helical" evidence="9">
    <location>
        <begin position="206"/>
        <end position="223"/>
    </location>
</feature>
<feature type="transmembrane region" description="Helical" evidence="9">
    <location>
        <begin position="229"/>
        <end position="247"/>
    </location>
</feature>
<dbReference type="PANTHER" id="PTHR33281">
    <property type="entry name" value="UPF0187 PROTEIN YNEE"/>
    <property type="match status" value="1"/>
</dbReference>
<dbReference type="Pfam" id="PF25539">
    <property type="entry name" value="Bestrophin_2"/>
    <property type="match status" value="1"/>
</dbReference>
<comment type="subcellular location">
    <subcellularLocation>
        <location evidence="1">Cell membrane</location>
        <topology evidence="1">Multi-pass membrane protein</topology>
    </subcellularLocation>
</comment>
<evidence type="ECO:0000256" key="5">
    <source>
        <dbReference type="ARBA" id="ARBA00022989"/>
    </source>
</evidence>
<keyword evidence="2" id="KW-0813">Transport</keyword>
<dbReference type="Proteomes" id="UP000290407">
    <property type="component" value="Unassembled WGS sequence"/>
</dbReference>
<evidence type="ECO:0000256" key="9">
    <source>
        <dbReference type="SAM" id="Phobius"/>
    </source>
</evidence>
<evidence type="ECO:0000256" key="7">
    <source>
        <dbReference type="ARBA" id="ARBA00023136"/>
    </source>
</evidence>
<keyword evidence="11" id="KW-1185">Reference proteome</keyword>
<dbReference type="GO" id="GO:0005254">
    <property type="term" value="F:chloride channel activity"/>
    <property type="evidence" value="ECO:0007669"/>
    <property type="project" value="InterPro"/>
</dbReference>
<evidence type="ECO:0000313" key="10">
    <source>
        <dbReference type="EMBL" id="RYC72074.1"/>
    </source>
</evidence>
<accession>A0A4Q2URA2</accession>
<dbReference type="GO" id="GO:0005886">
    <property type="term" value="C:plasma membrane"/>
    <property type="evidence" value="ECO:0007669"/>
    <property type="project" value="UniProtKB-SubCell"/>
</dbReference>
<dbReference type="RefSeq" id="WP_077920613.1">
    <property type="nucleotide sequence ID" value="NZ_SBLB01000001.1"/>
</dbReference>
<keyword evidence="5 9" id="KW-1133">Transmembrane helix</keyword>
<comment type="caution">
    <text evidence="10">The sequence shown here is derived from an EMBL/GenBank/DDBJ whole genome shotgun (WGS) entry which is preliminary data.</text>
</comment>
<dbReference type="PANTHER" id="PTHR33281:SF19">
    <property type="entry name" value="VOLTAGE-DEPENDENT ANION CHANNEL-FORMING PROTEIN YNEE"/>
    <property type="match status" value="1"/>
</dbReference>
<evidence type="ECO:0000256" key="4">
    <source>
        <dbReference type="ARBA" id="ARBA00022692"/>
    </source>
</evidence>
<dbReference type="EMBL" id="SBLB01000001">
    <property type="protein sequence ID" value="RYC72074.1"/>
    <property type="molecule type" value="Genomic_DNA"/>
</dbReference>